<dbReference type="AlphaFoldDB" id="A0A8J9YA65"/>
<feature type="region of interest" description="Disordered" evidence="1">
    <location>
        <begin position="65"/>
        <end position="90"/>
    </location>
</feature>
<sequence length="104" mass="11570">MTLSEIAEDVISGEILTVDLEFRNVGPVPMQNLYVAVSHPDCMSVVSADDDKDDFNVLYEEKYREQPEYSGCPPESETPTSTGRGPSTCAVFVSRPERRQVLNL</sequence>
<evidence type="ECO:0000256" key="1">
    <source>
        <dbReference type="SAM" id="MobiDB-lite"/>
    </source>
</evidence>
<dbReference type="Pfam" id="PF24544">
    <property type="entry name" value="Ig_TPPC8_2nd"/>
    <property type="match status" value="1"/>
</dbReference>
<dbReference type="Proteomes" id="UP000838878">
    <property type="component" value="Chromosome 4"/>
</dbReference>
<evidence type="ECO:0000313" key="4">
    <source>
        <dbReference type="Proteomes" id="UP000838878"/>
    </source>
</evidence>
<dbReference type="EMBL" id="OV170224">
    <property type="protein sequence ID" value="CAH0724839.1"/>
    <property type="molecule type" value="Genomic_DNA"/>
</dbReference>
<name>A0A8J9YA65_9NEOP</name>
<evidence type="ECO:0000259" key="2">
    <source>
        <dbReference type="Pfam" id="PF24544"/>
    </source>
</evidence>
<dbReference type="OrthoDB" id="203724at2759"/>
<feature type="non-terminal residue" evidence="3">
    <location>
        <position position="104"/>
    </location>
</feature>
<accession>A0A8J9YA65</accession>
<protein>
    <recommendedName>
        <fullName evidence="2">TPPC8 second Ig-like domain-containing protein</fullName>
    </recommendedName>
</protein>
<feature type="domain" description="TPPC8 second Ig-like" evidence="2">
    <location>
        <begin position="13"/>
        <end position="69"/>
    </location>
</feature>
<keyword evidence="4" id="KW-1185">Reference proteome</keyword>
<evidence type="ECO:0000313" key="3">
    <source>
        <dbReference type="EMBL" id="CAH0724839.1"/>
    </source>
</evidence>
<dbReference type="InterPro" id="IPR058538">
    <property type="entry name" value="Ig_TPPC8_2nd"/>
</dbReference>
<reference evidence="3" key="1">
    <citation type="submission" date="2021-12" db="EMBL/GenBank/DDBJ databases">
        <authorList>
            <person name="Martin H S."/>
        </authorList>
    </citation>
    <scope>NUCLEOTIDE SEQUENCE</scope>
</reference>
<proteinExistence type="predicted"/>
<gene>
    <name evidence="3" type="ORF">BINO364_LOCUS10493</name>
</gene>
<organism evidence="3 4">
    <name type="scientific">Brenthis ino</name>
    <name type="common">lesser marbled fritillary</name>
    <dbReference type="NCBI Taxonomy" id="405034"/>
    <lineage>
        <taxon>Eukaryota</taxon>
        <taxon>Metazoa</taxon>
        <taxon>Ecdysozoa</taxon>
        <taxon>Arthropoda</taxon>
        <taxon>Hexapoda</taxon>
        <taxon>Insecta</taxon>
        <taxon>Pterygota</taxon>
        <taxon>Neoptera</taxon>
        <taxon>Endopterygota</taxon>
        <taxon>Lepidoptera</taxon>
        <taxon>Glossata</taxon>
        <taxon>Ditrysia</taxon>
        <taxon>Papilionoidea</taxon>
        <taxon>Nymphalidae</taxon>
        <taxon>Heliconiinae</taxon>
        <taxon>Argynnini</taxon>
        <taxon>Brenthis</taxon>
    </lineage>
</organism>